<keyword evidence="8" id="KW-0411">Iron-sulfur</keyword>
<feature type="region of interest" description="Disordered" evidence="9">
    <location>
        <begin position="113"/>
        <end position="135"/>
    </location>
</feature>
<evidence type="ECO:0000256" key="8">
    <source>
        <dbReference type="ARBA" id="ARBA00023014"/>
    </source>
</evidence>
<evidence type="ECO:0000256" key="4">
    <source>
        <dbReference type="ARBA" id="ARBA00022723"/>
    </source>
</evidence>
<organism evidence="11">
    <name type="scientific">marine sediment metagenome</name>
    <dbReference type="NCBI Taxonomy" id="412755"/>
    <lineage>
        <taxon>unclassified sequences</taxon>
        <taxon>metagenomes</taxon>
        <taxon>ecological metagenomes</taxon>
    </lineage>
</organism>
<dbReference type="InterPro" id="IPR050954">
    <property type="entry name" value="ET_IronSulfur_Cluster-Binding"/>
</dbReference>
<dbReference type="InterPro" id="IPR017896">
    <property type="entry name" value="4Fe4S_Fe-S-bd"/>
</dbReference>
<dbReference type="GO" id="GO:0009055">
    <property type="term" value="F:electron transfer activity"/>
    <property type="evidence" value="ECO:0007669"/>
    <property type="project" value="InterPro"/>
</dbReference>
<dbReference type="SUPFAM" id="SSF54862">
    <property type="entry name" value="4Fe-4S ferredoxins"/>
    <property type="match status" value="1"/>
</dbReference>
<protein>
    <recommendedName>
        <fullName evidence="10">4Fe-4S ferredoxin-type domain-containing protein</fullName>
    </recommendedName>
</protein>
<comment type="cofactor">
    <cofactor evidence="1">
        <name>[4Fe-4S] cluster</name>
        <dbReference type="ChEBI" id="CHEBI:49883"/>
    </cofactor>
</comment>
<gene>
    <name evidence="11" type="ORF">S06H3_19347</name>
</gene>
<feature type="non-terminal residue" evidence="11">
    <location>
        <position position="1"/>
    </location>
</feature>
<feature type="domain" description="4Fe-4S ferredoxin-type" evidence="10">
    <location>
        <begin position="37"/>
        <end position="66"/>
    </location>
</feature>
<evidence type="ECO:0000256" key="1">
    <source>
        <dbReference type="ARBA" id="ARBA00001966"/>
    </source>
</evidence>
<dbReference type="PANTHER" id="PTHR43177">
    <property type="entry name" value="PROTEIN NRFC"/>
    <property type="match status" value="1"/>
</dbReference>
<dbReference type="GO" id="GO:0051539">
    <property type="term" value="F:4 iron, 4 sulfur cluster binding"/>
    <property type="evidence" value="ECO:0007669"/>
    <property type="project" value="UniProtKB-KW"/>
</dbReference>
<keyword evidence="7" id="KW-0408">Iron</keyword>
<evidence type="ECO:0000256" key="7">
    <source>
        <dbReference type="ARBA" id="ARBA00023004"/>
    </source>
</evidence>
<dbReference type="PANTHER" id="PTHR43177:SF5">
    <property type="entry name" value="ANAEROBIC DIMETHYL SULFOXIDE REDUCTASE CHAIN B-RELATED"/>
    <property type="match status" value="1"/>
</dbReference>
<dbReference type="PRINTS" id="PR00354">
    <property type="entry name" value="7FE8SFRDOXIN"/>
</dbReference>
<evidence type="ECO:0000256" key="9">
    <source>
        <dbReference type="SAM" id="MobiDB-lite"/>
    </source>
</evidence>
<dbReference type="EMBL" id="BARV01009896">
    <property type="protein sequence ID" value="GAI05306.1"/>
    <property type="molecule type" value="Genomic_DNA"/>
</dbReference>
<evidence type="ECO:0000256" key="3">
    <source>
        <dbReference type="ARBA" id="ARBA00022485"/>
    </source>
</evidence>
<dbReference type="InterPro" id="IPR000813">
    <property type="entry name" value="7Fe_ferredoxin"/>
</dbReference>
<feature type="compositionally biased region" description="Basic and acidic residues" evidence="9">
    <location>
        <begin position="125"/>
        <end position="135"/>
    </location>
</feature>
<accession>X1LHI6</accession>
<dbReference type="GO" id="GO:0046872">
    <property type="term" value="F:metal ion binding"/>
    <property type="evidence" value="ECO:0007669"/>
    <property type="project" value="UniProtKB-KW"/>
</dbReference>
<keyword evidence="5" id="KW-0677">Repeat</keyword>
<sequence>VEAAGEFGVPMQCRHCEDAPCITVCPTQAIYRQQAEGPVLINPDLCIGCKFCLVVCPFGVINISRDGKAVTKCDLCIERTKMGEEPACVEACPTKALKLASVEELAAERRRAAARELVSSTQKNNKKEKQKEDTQ</sequence>
<evidence type="ECO:0000256" key="2">
    <source>
        <dbReference type="ARBA" id="ARBA00022448"/>
    </source>
</evidence>
<dbReference type="AlphaFoldDB" id="X1LHI6"/>
<dbReference type="PROSITE" id="PS51379">
    <property type="entry name" value="4FE4S_FER_2"/>
    <property type="match status" value="1"/>
</dbReference>
<dbReference type="InterPro" id="IPR017900">
    <property type="entry name" value="4Fe4S_Fe_S_CS"/>
</dbReference>
<name>X1LHI6_9ZZZZ</name>
<dbReference type="PROSITE" id="PS00198">
    <property type="entry name" value="4FE4S_FER_1"/>
    <property type="match status" value="1"/>
</dbReference>
<evidence type="ECO:0000256" key="5">
    <source>
        <dbReference type="ARBA" id="ARBA00022737"/>
    </source>
</evidence>
<comment type="caution">
    <text evidence="11">The sequence shown here is derived from an EMBL/GenBank/DDBJ whole genome shotgun (WGS) entry which is preliminary data.</text>
</comment>
<keyword evidence="6" id="KW-0249">Electron transport</keyword>
<reference evidence="11" key="1">
    <citation type="journal article" date="2014" name="Front. Microbiol.">
        <title>High frequency of phylogenetically diverse reductive dehalogenase-homologous genes in deep subseafloor sedimentary metagenomes.</title>
        <authorList>
            <person name="Kawai M."/>
            <person name="Futagami T."/>
            <person name="Toyoda A."/>
            <person name="Takaki Y."/>
            <person name="Nishi S."/>
            <person name="Hori S."/>
            <person name="Arai W."/>
            <person name="Tsubouchi T."/>
            <person name="Morono Y."/>
            <person name="Uchiyama I."/>
            <person name="Ito T."/>
            <person name="Fujiyama A."/>
            <person name="Inagaki F."/>
            <person name="Takami H."/>
        </authorList>
    </citation>
    <scope>NUCLEOTIDE SEQUENCE</scope>
    <source>
        <strain evidence="11">Expedition CK06-06</strain>
    </source>
</reference>
<proteinExistence type="predicted"/>
<keyword evidence="3" id="KW-0004">4Fe-4S</keyword>
<dbReference type="Pfam" id="PF13247">
    <property type="entry name" value="Fer4_11"/>
    <property type="match status" value="1"/>
</dbReference>
<keyword evidence="2" id="KW-0813">Transport</keyword>
<keyword evidence="4" id="KW-0479">Metal-binding</keyword>
<dbReference type="Gene3D" id="3.30.70.20">
    <property type="match status" value="2"/>
</dbReference>
<evidence type="ECO:0000313" key="11">
    <source>
        <dbReference type="EMBL" id="GAI05306.1"/>
    </source>
</evidence>
<evidence type="ECO:0000259" key="10">
    <source>
        <dbReference type="PROSITE" id="PS51379"/>
    </source>
</evidence>
<evidence type="ECO:0000256" key="6">
    <source>
        <dbReference type="ARBA" id="ARBA00022982"/>
    </source>
</evidence>